<evidence type="ECO:0000313" key="4">
    <source>
        <dbReference type="Proteomes" id="UP000476511"/>
    </source>
</evidence>
<dbReference type="SUPFAM" id="SSF54106">
    <property type="entry name" value="LysM domain"/>
    <property type="match status" value="1"/>
</dbReference>
<proteinExistence type="predicted"/>
<protein>
    <submittedName>
        <fullName evidence="3">LysM peptidoglycan-binding domain-containing protein</fullName>
    </submittedName>
</protein>
<accession>A0A6L5QXT0</accession>
<evidence type="ECO:0000256" key="1">
    <source>
        <dbReference type="SAM" id="Phobius"/>
    </source>
</evidence>
<dbReference type="Pfam" id="PF01476">
    <property type="entry name" value="LysM"/>
    <property type="match status" value="1"/>
</dbReference>
<keyword evidence="1" id="KW-1133">Transmembrane helix</keyword>
<keyword evidence="1" id="KW-0472">Membrane</keyword>
<reference evidence="3 4" key="1">
    <citation type="submission" date="2019-11" db="EMBL/GenBank/DDBJ databases">
        <title>Agromyces kandeliae sp. nov., isolated from mangrove soil.</title>
        <authorList>
            <person name="Wang R."/>
        </authorList>
    </citation>
    <scope>NUCLEOTIDE SEQUENCE [LARGE SCALE GENOMIC DNA]</scope>
    <source>
        <strain evidence="3 4">Q22</strain>
    </source>
</reference>
<sequence>MSAVVMGAASAAPAMPAFGSTTPRTRLRLTKRGRAVVTGLAALPLVVGVLVGVLSSGGAVAGIEGGRAGTTFETVEVGAGDTLWGIAEAIAPSSDPRDVIYEIMRLNGLDDAVVQPGQRLVLPTVG</sequence>
<gene>
    <name evidence="3" type="ORF">GJR97_02510</name>
</gene>
<dbReference type="InterPro" id="IPR036779">
    <property type="entry name" value="LysM_dom_sf"/>
</dbReference>
<dbReference type="SMART" id="SM00257">
    <property type="entry name" value="LysM"/>
    <property type="match status" value="1"/>
</dbReference>
<dbReference type="Gene3D" id="3.10.350.10">
    <property type="entry name" value="LysM domain"/>
    <property type="match status" value="1"/>
</dbReference>
<dbReference type="PROSITE" id="PS51782">
    <property type="entry name" value="LYSM"/>
    <property type="match status" value="1"/>
</dbReference>
<keyword evidence="1" id="KW-0812">Transmembrane</keyword>
<dbReference type="AlphaFoldDB" id="A0A6L5QXT0"/>
<feature type="transmembrane region" description="Helical" evidence="1">
    <location>
        <begin position="35"/>
        <end position="54"/>
    </location>
</feature>
<name>A0A6L5QXT0_9MICO</name>
<dbReference type="EMBL" id="WKJD01000006">
    <property type="protein sequence ID" value="MRX42590.1"/>
    <property type="molecule type" value="Genomic_DNA"/>
</dbReference>
<dbReference type="Proteomes" id="UP000476511">
    <property type="component" value="Unassembled WGS sequence"/>
</dbReference>
<dbReference type="InterPro" id="IPR018392">
    <property type="entry name" value="LysM"/>
</dbReference>
<comment type="caution">
    <text evidence="3">The sequence shown here is derived from an EMBL/GenBank/DDBJ whole genome shotgun (WGS) entry which is preliminary data.</text>
</comment>
<dbReference type="CDD" id="cd00118">
    <property type="entry name" value="LysM"/>
    <property type="match status" value="1"/>
</dbReference>
<keyword evidence="4" id="KW-1185">Reference proteome</keyword>
<dbReference type="RefSeq" id="WP_154344969.1">
    <property type="nucleotide sequence ID" value="NZ_WKJD01000006.1"/>
</dbReference>
<organism evidence="3 4">
    <name type="scientific">Agromyces kandeliae</name>
    <dbReference type="NCBI Taxonomy" id="2666141"/>
    <lineage>
        <taxon>Bacteria</taxon>
        <taxon>Bacillati</taxon>
        <taxon>Actinomycetota</taxon>
        <taxon>Actinomycetes</taxon>
        <taxon>Micrococcales</taxon>
        <taxon>Microbacteriaceae</taxon>
        <taxon>Agromyces</taxon>
    </lineage>
</organism>
<evidence type="ECO:0000313" key="3">
    <source>
        <dbReference type="EMBL" id="MRX42590.1"/>
    </source>
</evidence>
<feature type="domain" description="LysM" evidence="2">
    <location>
        <begin position="73"/>
        <end position="122"/>
    </location>
</feature>
<evidence type="ECO:0000259" key="2">
    <source>
        <dbReference type="PROSITE" id="PS51782"/>
    </source>
</evidence>